<dbReference type="Gene3D" id="3.30.200.20">
    <property type="entry name" value="Phosphorylase Kinase, domain 1"/>
    <property type="match status" value="1"/>
</dbReference>
<dbReference type="CDD" id="cd05117">
    <property type="entry name" value="STKc_CAMK"/>
    <property type="match status" value="1"/>
</dbReference>
<dbReference type="PANTHER" id="PTHR24349">
    <property type="entry name" value="SERINE/THREONINE-PROTEIN KINASE"/>
    <property type="match status" value="1"/>
</dbReference>
<feature type="domain" description="EF-hand" evidence="9">
    <location>
        <begin position="459"/>
        <end position="494"/>
    </location>
</feature>
<dbReference type="InterPro" id="IPR008271">
    <property type="entry name" value="Ser/Thr_kinase_AS"/>
</dbReference>
<dbReference type="EMBL" id="CP126212">
    <property type="protein sequence ID" value="WIA14410.1"/>
    <property type="molecule type" value="Genomic_DNA"/>
</dbReference>
<evidence type="ECO:0008006" key="12">
    <source>
        <dbReference type="Google" id="ProtNLM"/>
    </source>
</evidence>
<dbReference type="PROSITE" id="PS00107">
    <property type="entry name" value="PROTEIN_KINASE_ATP"/>
    <property type="match status" value="1"/>
</dbReference>
<dbReference type="SMART" id="SM00054">
    <property type="entry name" value="EFh"/>
    <property type="match status" value="4"/>
</dbReference>
<dbReference type="Gene3D" id="1.10.510.10">
    <property type="entry name" value="Transferase(Phosphotransferase) domain 1"/>
    <property type="match status" value="1"/>
</dbReference>
<keyword evidence="3 7" id="KW-0547">Nucleotide-binding</keyword>
<evidence type="ECO:0000256" key="2">
    <source>
        <dbReference type="ARBA" id="ARBA00022679"/>
    </source>
</evidence>
<dbReference type="Pfam" id="PF00069">
    <property type="entry name" value="Pkinase"/>
    <property type="match status" value="1"/>
</dbReference>
<dbReference type="Proteomes" id="UP001244341">
    <property type="component" value="Chromosome 5b"/>
</dbReference>
<keyword evidence="4" id="KW-0418">Kinase</keyword>
<feature type="binding site" evidence="7">
    <location>
        <position position="125"/>
    </location>
    <ligand>
        <name>ATP</name>
        <dbReference type="ChEBI" id="CHEBI:30616"/>
    </ligand>
</feature>
<keyword evidence="11" id="KW-1185">Reference proteome</keyword>
<keyword evidence="6 7" id="KW-0067">ATP-binding</keyword>
<dbReference type="PROSITE" id="PS00108">
    <property type="entry name" value="PROTEIN_KINASE_ST"/>
    <property type="match status" value="1"/>
</dbReference>
<feature type="domain" description="Protein kinase" evidence="8">
    <location>
        <begin position="86"/>
        <end position="344"/>
    </location>
</feature>
<feature type="domain" description="EF-hand" evidence="9">
    <location>
        <begin position="387"/>
        <end position="422"/>
    </location>
</feature>
<dbReference type="SMART" id="SM00220">
    <property type="entry name" value="S_TKc"/>
    <property type="match status" value="1"/>
</dbReference>
<keyword evidence="5" id="KW-0106">Calcium</keyword>
<reference evidence="10 11" key="1">
    <citation type="submission" date="2023-05" db="EMBL/GenBank/DDBJ databases">
        <title>A 100% complete, gapless, phased diploid assembly of the Scenedesmus obliquus UTEX 3031 genome.</title>
        <authorList>
            <person name="Biondi T.C."/>
            <person name="Hanschen E.R."/>
            <person name="Kwon T."/>
            <person name="Eng W."/>
            <person name="Kruse C.P.S."/>
            <person name="Koehler S.I."/>
            <person name="Kunde Y."/>
            <person name="Gleasner C.D."/>
            <person name="You Mak K.T."/>
            <person name="Polle J."/>
            <person name="Hovde B.T."/>
            <person name="Starkenburg S.R."/>
        </authorList>
    </citation>
    <scope>NUCLEOTIDE SEQUENCE [LARGE SCALE GENOMIC DNA]</scope>
    <source>
        <strain evidence="10 11">DOE0152z</strain>
    </source>
</reference>
<dbReference type="InterPro" id="IPR011992">
    <property type="entry name" value="EF-hand-dom_pair"/>
</dbReference>
<evidence type="ECO:0000259" key="8">
    <source>
        <dbReference type="PROSITE" id="PS50011"/>
    </source>
</evidence>
<organism evidence="10 11">
    <name type="scientific">Tetradesmus obliquus</name>
    <name type="common">Green alga</name>
    <name type="synonym">Acutodesmus obliquus</name>
    <dbReference type="NCBI Taxonomy" id="3088"/>
    <lineage>
        <taxon>Eukaryota</taxon>
        <taxon>Viridiplantae</taxon>
        <taxon>Chlorophyta</taxon>
        <taxon>core chlorophytes</taxon>
        <taxon>Chlorophyceae</taxon>
        <taxon>CS clade</taxon>
        <taxon>Sphaeropleales</taxon>
        <taxon>Scenedesmaceae</taxon>
        <taxon>Tetradesmus</taxon>
    </lineage>
</organism>
<dbReference type="PROSITE" id="PS00018">
    <property type="entry name" value="EF_HAND_1"/>
    <property type="match status" value="4"/>
</dbReference>
<proteinExistence type="predicted"/>
<dbReference type="PROSITE" id="PS50222">
    <property type="entry name" value="EF_HAND_2"/>
    <property type="match status" value="4"/>
</dbReference>
<evidence type="ECO:0000256" key="1">
    <source>
        <dbReference type="ARBA" id="ARBA00022527"/>
    </source>
</evidence>
<feature type="domain" description="EF-hand" evidence="9">
    <location>
        <begin position="423"/>
        <end position="458"/>
    </location>
</feature>
<evidence type="ECO:0000256" key="6">
    <source>
        <dbReference type="ARBA" id="ARBA00022840"/>
    </source>
</evidence>
<evidence type="ECO:0000256" key="7">
    <source>
        <dbReference type="PROSITE-ProRule" id="PRU10141"/>
    </source>
</evidence>
<evidence type="ECO:0000256" key="4">
    <source>
        <dbReference type="ARBA" id="ARBA00022777"/>
    </source>
</evidence>
<dbReference type="SUPFAM" id="SSF56112">
    <property type="entry name" value="Protein kinase-like (PK-like)"/>
    <property type="match status" value="1"/>
</dbReference>
<evidence type="ECO:0000256" key="5">
    <source>
        <dbReference type="ARBA" id="ARBA00022837"/>
    </source>
</evidence>
<dbReference type="Pfam" id="PF13499">
    <property type="entry name" value="EF-hand_7"/>
    <property type="match status" value="2"/>
</dbReference>
<evidence type="ECO:0000256" key="3">
    <source>
        <dbReference type="ARBA" id="ARBA00022741"/>
    </source>
</evidence>
<dbReference type="InterPro" id="IPR018247">
    <property type="entry name" value="EF_Hand_1_Ca_BS"/>
</dbReference>
<dbReference type="Gene3D" id="1.10.238.10">
    <property type="entry name" value="EF-hand"/>
    <property type="match status" value="1"/>
</dbReference>
<accession>A0ABY8TZ73</accession>
<dbReference type="InterPro" id="IPR000719">
    <property type="entry name" value="Prot_kinase_dom"/>
</dbReference>
<evidence type="ECO:0000313" key="10">
    <source>
        <dbReference type="EMBL" id="WIA14410.1"/>
    </source>
</evidence>
<name>A0ABY8TZ73_TETOB</name>
<evidence type="ECO:0000313" key="11">
    <source>
        <dbReference type="Proteomes" id="UP001244341"/>
    </source>
</evidence>
<dbReference type="InterPro" id="IPR050205">
    <property type="entry name" value="CDPK_Ser/Thr_kinases"/>
</dbReference>
<keyword evidence="1" id="KW-0723">Serine/threonine-protein kinase</keyword>
<sequence>MLRHSSRYYRSAEAKLVLQGRLRETTGRVYTAESNLKRPCASARAAVQARSSTAGPRHTAMAPPQPFSVNNILGKGPDDPRLEELFLLDKQIGKGAFGVVRLARSKATAEPVAVKSISKAKLVCKEDVKDVQAEVAIMNLVAGHVNVVTLQSTHEDKDYVHIVMELCNGGELFDHIVEAQHLTERKAAQIFRKMVEVVNHCHELGVMHRDLKPENFLLTGKGADAELKLTDFGLSVFFKHNERFRDLVGSPYYVAPEVLRKNYGYEADMWSLGVILYILLSGLPPFWGDTEDQIFKMVLKGGIDFKSEPWPKVSDAAKDCVRKLLEMDPAKRATSEQILKHDWLVKEGVALTAELDSVVLQRMRQFAQMNKLKKMALMVVGQNLSPDELSGLRELFKSIDSDGSGTITVEEMRRALTKWGHKIQESELQSLMAIADVDGDGLIDYNEFVAATMHLSKLNKEELLQRAFKQLDKDASGTITIEELSEALRVFGIYDDAKELLASADTNGDGLIDYAEFSWLLRNHNEALRVSGRAEAKGHLARFF</sequence>
<keyword evidence="2" id="KW-0808">Transferase</keyword>
<protein>
    <recommendedName>
        <fullName evidence="12">Calcium-dependent protein kinase</fullName>
    </recommendedName>
</protein>
<feature type="domain" description="EF-hand" evidence="9">
    <location>
        <begin position="495"/>
        <end position="527"/>
    </location>
</feature>
<gene>
    <name evidence="10" type="ORF">OEZ85_002936</name>
</gene>
<dbReference type="InterPro" id="IPR011009">
    <property type="entry name" value="Kinase-like_dom_sf"/>
</dbReference>
<dbReference type="PROSITE" id="PS50011">
    <property type="entry name" value="PROTEIN_KINASE_DOM"/>
    <property type="match status" value="1"/>
</dbReference>
<dbReference type="InterPro" id="IPR017441">
    <property type="entry name" value="Protein_kinase_ATP_BS"/>
</dbReference>
<evidence type="ECO:0000259" key="9">
    <source>
        <dbReference type="PROSITE" id="PS50222"/>
    </source>
</evidence>
<dbReference type="SUPFAM" id="SSF47473">
    <property type="entry name" value="EF-hand"/>
    <property type="match status" value="1"/>
</dbReference>
<dbReference type="InterPro" id="IPR002048">
    <property type="entry name" value="EF_hand_dom"/>
</dbReference>